<name>A0A4V1A2P6_9BACL</name>
<dbReference type="KEGG" id="uth:DKZ56_00245"/>
<evidence type="ECO:0000313" key="2">
    <source>
        <dbReference type="Proteomes" id="UP000291151"/>
    </source>
</evidence>
<protein>
    <submittedName>
        <fullName evidence="1">DUF2225 domain-containing protein</fullName>
    </submittedName>
</protein>
<accession>A0A4V1A2P6</accession>
<reference evidence="1 2" key="1">
    <citation type="submission" date="2019-02" db="EMBL/GenBank/DDBJ databases">
        <title>Ureibacillus thermophilus.</title>
        <authorList>
            <person name="Sunny J.S."/>
            <person name="Natarajan A."/>
            <person name="Saleena L.M."/>
        </authorList>
    </citation>
    <scope>NUCLEOTIDE SEQUENCE [LARGE SCALE GENOMIC DNA]</scope>
    <source>
        <strain evidence="1 2">LM102</strain>
    </source>
</reference>
<dbReference type="Pfam" id="PF09986">
    <property type="entry name" value="DUF2225"/>
    <property type="match status" value="1"/>
</dbReference>
<proteinExistence type="predicted"/>
<organism evidence="1 2">
    <name type="scientific">Ureibacillus thermophilus</name>
    <dbReference type="NCBI Taxonomy" id="367743"/>
    <lineage>
        <taxon>Bacteria</taxon>
        <taxon>Bacillati</taxon>
        <taxon>Bacillota</taxon>
        <taxon>Bacilli</taxon>
        <taxon>Bacillales</taxon>
        <taxon>Caryophanaceae</taxon>
        <taxon>Ureibacillus</taxon>
    </lineage>
</organism>
<evidence type="ECO:0000313" key="1">
    <source>
        <dbReference type="EMBL" id="QBK24480.1"/>
    </source>
</evidence>
<dbReference type="RefSeq" id="WP_208650759.1">
    <property type="nucleotide sequence ID" value="NZ_CP036528.1"/>
</dbReference>
<dbReference type="Proteomes" id="UP000291151">
    <property type="component" value="Chromosome"/>
</dbReference>
<sequence>MAFDLNYYESKIVCNICKKQYTTYKVRPGRYKVLSQDTDFMPIYDGLNPLLYEVSVCPYCGYAYHKSLTRTYGPFLELIKESYIKRIKKVRNLCKERTIDDAITSFQLAYLVAKFSMEEPIVLANFALKIAWLCRLKKDLKAEMRYLRSARELFYKSQTSDKESEERMQYLVAEISLRLGDIEEAKRGFSRLITGKDVSNKYRNYAKKRWEDYKYDNEKTVNEES</sequence>
<dbReference type="AlphaFoldDB" id="A0A4V1A2P6"/>
<gene>
    <name evidence="1" type="ORF">DKZ56_00245</name>
</gene>
<keyword evidence="2" id="KW-1185">Reference proteome</keyword>
<dbReference type="InterPro" id="IPR018708">
    <property type="entry name" value="DUF2225"/>
</dbReference>
<dbReference type="EMBL" id="CP036528">
    <property type="protein sequence ID" value="QBK24480.1"/>
    <property type="molecule type" value="Genomic_DNA"/>
</dbReference>